<dbReference type="Proteomes" id="UP000046395">
    <property type="component" value="Unassembled WGS sequence"/>
</dbReference>
<dbReference type="WBParaSite" id="TMUE_1000004852.1">
    <property type="protein sequence ID" value="TMUE_1000004852.1"/>
    <property type="gene ID" value="WBGene00294761"/>
</dbReference>
<evidence type="ECO:0000313" key="2">
    <source>
        <dbReference type="Proteomes" id="UP000046395"/>
    </source>
</evidence>
<evidence type="ECO:0000256" key="1">
    <source>
        <dbReference type="SAM" id="MobiDB-lite"/>
    </source>
</evidence>
<organism evidence="2 3">
    <name type="scientific">Trichuris muris</name>
    <name type="common">Mouse whipworm</name>
    <dbReference type="NCBI Taxonomy" id="70415"/>
    <lineage>
        <taxon>Eukaryota</taxon>
        <taxon>Metazoa</taxon>
        <taxon>Ecdysozoa</taxon>
        <taxon>Nematoda</taxon>
        <taxon>Enoplea</taxon>
        <taxon>Dorylaimia</taxon>
        <taxon>Trichinellida</taxon>
        <taxon>Trichuridae</taxon>
        <taxon>Trichuris</taxon>
    </lineage>
</organism>
<reference evidence="3" key="1">
    <citation type="submission" date="2019-12" db="UniProtKB">
        <authorList>
            <consortium name="WormBaseParasite"/>
        </authorList>
    </citation>
    <scope>IDENTIFICATION</scope>
</reference>
<keyword evidence="2" id="KW-1185">Reference proteome</keyword>
<protein>
    <submittedName>
        <fullName evidence="3">Uncharacterized protein</fullName>
    </submittedName>
</protein>
<accession>A0A5S6QD37</accession>
<feature type="region of interest" description="Disordered" evidence="1">
    <location>
        <begin position="176"/>
        <end position="205"/>
    </location>
</feature>
<dbReference type="AlphaFoldDB" id="A0A5S6QD37"/>
<name>A0A5S6QD37_TRIMR</name>
<sequence>MRYPNFKSICYAIRSRLEDEAGIKVSPSQGKHAWLRHGCRQNARMYQARNCGNGRMPSYYFDHNVMIHAAVETLRRPHIVKCHKDNCPQGYGKWALDPNRGVLRRRTVYLREFMYPIGRAGEYSSDDSEYGQELTWCGVVVDDDIGLVTTYPAESCEEFKGWCACPSEYRGSSEATMAKDVGRERHSSRGLRTGRSYSRTKRREKVHCKRCGHRRRTGSYRHK</sequence>
<proteinExistence type="predicted"/>
<evidence type="ECO:0000313" key="3">
    <source>
        <dbReference type="WBParaSite" id="TMUE_1000004852.1"/>
    </source>
</evidence>